<dbReference type="PROSITE" id="PS51071">
    <property type="entry name" value="HTH_RPIR"/>
    <property type="match status" value="1"/>
</dbReference>
<comment type="caution">
    <text evidence="6">The sequence shown here is derived from an EMBL/GenBank/DDBJ whole genome shotgun (WGS) entry which is preliminary data.</text>
</comment>
<name>A0ABV5JCL7_9RHOB</name>
<feature type="domain" description="HTH rpiR-type" evidence="4">
    <location>
        <begin position="7"/>
        <end position="83"/>
    </location>
</feature>
<evidence type="ECO:0000259" key="5">
    <source>
        <dbReference type="PROSITE" id="PS51464"/>
    </source>
</evidence>
<dbReference type="Proteomes" id="UP001589683">
    <property type="component" value="Unassembled WGS sequence"/>
</dbReference>
<dbReference type="SUPFAM" id="SSF53697">
    <property type="entry name" value="SIS domain"/>
    <property type="match status" value="1"/>
</dbReference>
<evidence type="ECO:0000313" key="6">
    <source>
        <dbReference type="EMBL" id="MFB9231201.1"/>
    </source>
</evidence>
<evidence type="ECO:0000256" key="2">
    <source>
        <dbReference type="ARBA" id="ARBA00023125"/>
    </source>
</evidence>
<accession>A0ABV5JCL7</accession>
<evidence type="ECO:0000259" key="4">
    <source>
        <dbReference type="PROSITE" id="PS51071"/>
    </source>
</evidence>
<evidence type="ECO:0000256" key="3">
    <source>
        <dbReference type="ARBA" id="ARBA00023163"/>
    </source>
</evidence>
<dbReference type="InterPro" id="IPR047640">
    <property type="entry name" value="RpiR-like"/>
</dbReference>
<proteinExistence type="predicted"/>
<dbReference type="Pfam" id="PF01380">
    <property type="entry name" value="SIS"/>
    <property type="match status" value="1"/>
</dbReference>
<dbReference type="InterPro" id="IPR035472">
    <property type="entry name" value="RpiR-like_SIS"/>
</dbReference>
<keyword evidence="1" id="KW-0805">Transcription regulation</keyword>
<gene>
    <name evidence="6" type="ORF">ACFFUT_05305</name>
</gene>
<evidence type="ECO:0000313" key="7">
    <source>
        <dbReference type="Proteomes" id="UP001589683"/>
    </source>
</evidence>
<dbReference type="CDD" id="cd05013">
    <property type="entry name" value="SIS_RpiR"/>
    <property type="match status" value="1"/>
</dbReference>
<sequence length="295" mass="32958">MDPTLRIKTIAALKEGIMQFSPQMKIAAKYVLDHPSDFGLDPIRDTARKARVSTYTLVNMAKTLGFRSYDTFRQPFRHALVAGATLRNNPDWLTDIRVQSELGPVFADAAKNALSIVTHSLERQQLDELELIADTLFSAKTVYLTAVRSSYAVAYYLHYVGRMALPSLQLIPQHRNSAIDDLNEAKSGDVLIAITVTPYSRETIEACAFAKKKGVKLLLITDSEFVSPQLNPDHTLIASMLSTHNFGCFSGMIAVVEILLALLMHRGGLGANDRIKSYEKLRLENNAYWFAQKKH</sequence>
<dbReference type="Gene3D" id="1.10.10.10">
    <property type="entry name" value="Winged helix-like DNA-binding domain superfamily/Winged helix DNA-binding domain"/>
    <property type="match status" value="1"/>
</dbReference>
<protein>
    <submittedName>
        <fullName evidence="6">MurR/RpiR family transcriptional regulator</fullName>
    </submittedName>
</protein>
<dbReference type="RefSeq" id="WP_213889057.1">
    <property type="nucleotide sequence ID" value="NZ_JAGFNU010000005.1"/>
</dbReference>
<dbReference type="PANTHER" id="PTHR30514:SF18">
    <property type="entry name" value="RPIR-FAMILY TRANSCRIPTIONAL REGULATOR"/>
    <property type="match status" value="1"/>
</dbReference>
<dbReference type="PROSITE" id="PS51464">
    <property type="entry name" value="SIS"/>
    <property type="match status" value="1"/>
</dbReference>
<dbReference type="SUPFAM" id="SSF46689">
    <property type="entry name" value="Homeodomain-like"/>
    <property type="match status" value="1"/>
</dbReference>
<reference evidence="6 7" key="1">
    <citation type="submission" date="2024-09" db="EMBL/GenBank/DDBJ databases">
        <authorList>
            <person name="Sun Q."/>
            <person name="Mori K."/>
        </authorList>
    </citation>
    <scope>NUCLEOTIDE SEQUENCE [LARGE SCALE GENOMIC DNA]</scope>
    <source>
        <strain evidence="6 7">CECT 8726</strain>
    </source>
</reference>
<dbReference type="InterPro" id="IPR000281">
    <property type="entry name" value="HTH_RpiR"/>
</dbReference>
<keyword evidence="7" id="KW-1185">Reference proteome</keyword>
<keyword evidence="2" id="KW-0238">DNA-binding</keyword>
<organism evidence="6 7">
    <name type="scientific">Pseudohalocynthiibacter aestuariivivens</name>
    <dbReference type="NCBI Taxonomy" id="1591409"/>
    <lineage>
        <taxon>Bacteria</taxon>
        <taxon>Pseudomonadati</taxon>
        <taxon>Pseudomonadota</taxon>
        <taxon>Alphaproteobacteria</taxon>
        <taxon>Rhodobacterales</taxon>
        <taxon>Paracoccaceae</taxon>
        <taxon>Pseudohalocynthiibacter</taxon>
    </lineage>
</organism>
<evidence type="ECO:0000256" key="1">
    <source>
        <dbReference type="ARBA" id="ARBA00023015"/>
    </source>
</evidence>
<dbReference type="InterPro" id="IPR009057">
    <property type="entry name" value="Homeodomain-like_sf"/>
</dbReference>
<feature type="domain" description="SIS" evidence="5">
    <location>
        <begin position="132"/>
        <end position="269"/>
    </location>
</feature>
<dbReference type="InterPro" id="IPR036388">
    <property type="entry name" value="WH-like_DNA-bd_sf"/>
</dbReference>
<dbReference type="PANTHER" id="PTHR30514">
    <property type="entry name" value="GLUCOKINASE"/>
    <property type="match status" value="1"/>
</dbReference>
<dbReference type="EMBL" id="JBHMEA010000016">
    <property type="protein sequence ID" value="MFB9231201.1"/>
    <property type="molecule type" value="Genomic_DNA"/>
</dbReference>
<dbReference type="Gene3D" id="3.40.50.10490">
    <property type="entry name" value="Glucose-6-phosphate isomerase like protein, domain 1"/>
    <property type="match status" value="1"/>
</dbReference>
<keyword evidence="3" id="KW-0804">Transcription</keyword>
<dbReference type="InterPro" id="IPR001347">
    <property type="entry name" value="SIS_dom"/>
</dbReference>
<dbReference type="InterPro" id="IPR046348">
    <property type="entry name" value="SIS_dom_sf"/>
</dbReference>